<dbReference type="GO" id="GO:0003697">
    <property type="term" value="F:single-stranded DNA binding"/>
    <property type="evidence" value="ECO:0007669"/>
    <property type="project" value="InterPro"/>
</dbReference>
<evidence type="ECO:0000256" key="1">
    <source>
        <dbReference type="ARBA" id="ARBA00023125"/>
    </source>
</evidence>
<dbReference type="OrthoDB" id="95661at2"/>
<proteinExistence type="predicted"/>
<evidence type="ECO:0000256" key="2">
    <source>
        <dbReference type="PROSITE-ProRule" id="PRU00252"/>
    </source>
</evidence>
<dbReference type="InterPro" id="IPR000424">
    <property type="entry name" value="Primosome_PriB/ssb"/>
</dbReference>
<reference evidence="4" key="1">
    <citation type="submission" date="2016-06" db="EMBL/GenBank/DDBJ databases">
        <authorList>
            <person name="de Vries S.P.W."/>
            <person name="Hadjirin N.F."/>
            <person name="Lay E.M."/>
            <person name="Zadoks R.N."/>
            <person name="Peacock S.J."/>
            <person name="Parkhill J."/>
            <person name="Grant A.J."/>
            <person name="Mcdougall S."/>
            <person name="Holmes M.A."/>
        </authorList>
    </citation>
    <scope>NUCLEOTIDE SEQUENCE [LARGE SCALE GENOMIC DNA]</scope>
    <source>
        <strain evidence="4">NZ1587</strain>
    </source>
</reference>
<dbReference type="STRING" id="1856638.A9Q68_01100"/>
<evidence type="ECO:0000313" key="3">
    <source>
        <dbReference type="EMBL" id="OJF72169.1"/>
    </source>
</evidence>
<protein>
    <submittedName>
        <fullName evidence="3">Single-stranded DNA-binding protein</fullName>
    </submittedName>
</protein>
<dbReference type="AlphaFoldDB" id="A0A1L8MN49"/>
<dbReference type="Proteomes" id="UP000182015">
    <property type="component" value="Unassembled WGS sequence"/>
</dbReference>
<keyword evidence="4" id="KW-1185">Reference proteome</keyword>
<sequence>MNKEMININANLIKEPTFGSFMKDDKEVQVVNFTLAKGYGKGKEYINCAAYGDKAEAVKEFKEDDFIHIYGYFSKRVKNGKTYKNFIVMSCNKIEKKEENEEE</sequence>
<dbReference type="RefSeq" id="WP_071792825.1">
    <property type="nucleotide sequence ID" value="NZ_LZDD01000001.1"/>
</dbReference>
<keyword evidence="1 2" id="KW-0238">DNA-binding</keyword>
<dbReference type="EMBL" id="LZDD01000001">
    <property type="protein sequence ID" value="OJF72169.1"/>
    <property type="molecule type" value="Genomic_DNA"/>
</dbReference>
<gene>
    <name evidence="3" type="ORF">A9Q68_01100</name>
</gene>
<dbReference type="Gene3D" id="2.40.50.140">
    <property type="entry name" value="Nucleic acid-binding proteins"/>
    <property type="match status" value="1"/>
</dbReference>
<dbReference type="PROSITE" id="PS50935">
    <property type="entry name" value="SSB"/>
    <property type="match status" value="1"/>
</dbReference>
<evidence type="ECO:0000313" key="4">
    <source>
        <dbReference type="Proteomes" id="UP000182015"/>
    </source>
</evidence>
<name>A0A1L8MN49_9STRE</name>
<dbReference type="InterPro" id="IPR012340">
    <property type="entry name" value="NA-bd_OB-fold"/>
</dbReference>
<organism evidence="3 4">
    <name type="scientific">Streptococcus bovimastitidis</name>
    <dbReference type="NCBI Taxonomy" id="1856638"/>
    <lineage>
        <taxon>Bacteria</taxon>
        <taxon>Bacillati</taxon>
        <taxon>Bacillota</taxon>
        <taxon>Bacilli</taxon>
        <taxon>Lactobacillales</taxon>
        <taxon>Streptococcaceae</taxon>
        <taxon>Streptococcus</taxon>
    </lineage>
</organism>
<comment type="caution">
    <text evidence="3">The sequence shown here is derived from an EMBL/GenBank/DDBJ whole genome shotgun (WGS) entry which is preliminary data.</text>
</comment>
<accession>A0A1L8MN49</accession>